<evidence type="ECO:0000256" key="11">
    <source>
        <dbReference type="ARBA" id="ARBA00023237"/>
    </source>
</evidence>
<dbReference type="InterPro" id="IPR036942">
    <property type="entry name" value="Beta-barrel_TonB_sf"/>
</dbReference>
<keyword evidence="11 12" id="KW-0998">Cell outer membrane</keyword>
<evidence type="ECO:0000256" key="9">
    <source>
        <dbReference type="ARBA" id="ARBA00023077"/>
    </source>
</evidence>
<dbReference type="Gene3D" id="2.40.170.20">
    <property type="entry name" value="TonB-dependent receptor, beta-barrel domain"/>
    <property type="match status" value="1"/>
</dbReference>
<gene>
    <name evidence="17" type="ORF">GCM10009411_30940</name>
</gene>
<comment type="similarity">
    <text evidence="12 13">Belongs to the TonB-dependent receptor family.</text>
</comment>
<feature type="signal peptide" evidence="14">
    <location>
        <begin position="1"/>
        <end position="20"/>
    </location>
</feature>
<evidence type="ECO:0000259" key="16">
    <source>
        <dbReference type="Pfam" id="PF07715"/>
    </source>
</evidence>
<evidence type="ECO:0000256" key="10">
    <source>
        <dbReference type="ARBA" id="ARBA00023136"/>
    </source>
</evidence>
<evidence type="ECO:0000256" key="7">
    <source>
        <dbReference type="ARBA" id="ARBA00023004"/>
    </source>
</evidence>
<dbReference type="Gene3D" id="2.170.130.10">
    <property type="entry name" value="TonB-dependent receptor, plug domain"/>
    <property type="match status" value="1"/>
</dbReference>
<evidence type="ECO:0000256" key="2">
    <source>
        <dbReference type="ARBA" id="ARBA00022448"/>
    </source>
</evidence>
<keyword evidence="2 12" id="KW-0813">Transport</keyword>
<organism evidence="17 18">
    <name type="scientific">Shewanella litoralis</name>
    <dbReference type="NCBI Taxonomy" id="2282700"/>
    <lineage>
        <taxon>Bacteria</taxon>
        <taxon>Pseudomonadati</taxon>
        <taxon>Pseudomonadota</taxon>
        <taxon>Gammaproteobacteria</taxon>
        <taxon>Alteromonadales</taxon>
        <taxon>Shewanellaceae</taxon>
        <taxon>Shewanella</taxon>
    </lineage>
</organism>
<keyword evidence="9 13" id="KW-0798">TonB box</keyword>
<keyword evidence="5 12" id="KW-0812">Transmembrane</keyword>
<proteinExistence type="inferred from homology"/>
<keyword evidence="3 12" id="KW-1134">Transmembrane beta strand</keyword>
<keyword evidence="8" id="KW-0406">Ion transport</keyword>
<evidence type="ECO:0000256" key="6">
    <source>
        <dbReference type="ARBA" id="ARBA00022729"/>
    </source>
</evidence>
<dbReference type="PANTHER" id="PTHR32552">
    <property type="entry name" value="FERRICHROME IRON RECEPTOR-RELATED"/>
    <property type="match status" value="1"/>
</dbReference>
<evidence type="ECO:0000256" key="3">
    <source>
        <dbReference type="ARBA" id="ARBA00022452"/>
    </source>
</evidence>
<evidence type="ECO:0000313" key="18">
    <source>
        <dbReference type="Proteomes" id="UP000619118"/>
    </source>
</evidence>
<dbReference type="InterPro" id="IPR000531">
    <property type="entry name" value="Beta-barrel_TonB"/>
</dbReference>
<evidence type="ECO:0000256" key="8">
    <source>
        <dbReference type="ARBA" id="ARBA00023065"/>
    </source>
</evidence>
<dbReference type="InterPro" id="IPR037066">
    <property type="entry name" value="Plug_dom_sf"/>
</dbReference>
<sequence length="820" mass="89654">MKKTTIASIVSLCIAQGAFAADGTTQDAAVKDKNIERIIVSGTSKGRIISDTPQSVTAISEDELNKLSSSSQADVLRNIPGIKVEGGGGEVATNLQVRGLPSSGQFQFTPLMYDGSPTFSTFGLNSSAFDVYYRNDLGIERVEFVRGGVSNLFGPGSVAGVINYISKVGTDDPQSTVQVEMSDQSRTRLDFATSGPLNDDGLYYALSGFYRYDEGPLDTGLPTKGTQLRGNIHKEFDDGSGSFTVYGQYIDDQAQFYLPIPLDASSRERLIGNDGQEVESLQTAHASSLSYPTANGRYESPITNGASTKGSSVSFDFNKDLANDYALLIRGKYAKYQHEFNLFLDGDGIVNVPETQADFLSARGLGDVSNATFTYTDSGQLLPEDDLLFANRVLDRDRPAEDFSGEINLIKSMLIGDFSHDITFGTFFSHAEADDDSVITTYLGEFNNVPRLVDVAFTDIDGSVSGTPGSTVSYTQNGVSGPGVSYTNQTIAATRRAIYIADQVENEDWIFDFGVRWEEIDGTINREGSQVVQINDDPSLAPNLQVNTTGNGQITYGEVSTSDFAVSGAALYRLTDNLNVYANASRGFFFPELRGVQFNSLGQPAKYEAEIIEQGEIGVKFFNSDFNGSVALFRTDLTDRRSVDFVNDGLGGVIELPVMQSTKATGVELTGHYDLTDEWNLDANLTYTDHEFTKFDSDPSIVGNELRRKPNLMINTSIGYTTDDWDATLYHSFVGDNYANDANSVQLDSFNLFRLDAGYNWRFADNEKLRLSIGVFNVFDSDGITEGSPRLGNNQSADDAYFVGRPILPRRVTLRLKYDF</sequence>
<keyword evidence="6 14" id="KW-0732">Signal</keyword>
<feature type="domain" description="TonB-dependent receptor plug" evidence="16">
    <location>
        <begin position="50"/>
        <end position="161"/>
    </location>
</feature>
<dbReference type="Pfam" id="PF00593">
    <property type="entry name" value="TonB_dep_Rec_b-barrel"/>
    <property type="match status" value="1"/>
</dbReference>
<keyword evidence="17" id="KW-0675">Receptor</keyword>
<evidence type="ECO:0000256" key="5">
    <source>
        <dbReference type="ARBA" id="ARBA00022692"/>
    </source>
</evidence>
<dbReference type="EMBL" id="BMQX01000026">
    <property type="protein sequence ID" value="GGQ29122.1"/>
    <property type="molecule type" value="Genomic_DNA"/>
</dbReference>
<dbReference type="InterPro" id="IPR039426">
    <property type="entry name" value="TonB-dep_rcpt-like"/>
</dbReference>
<reference evidence="18" key="1">
    <citation type="journal article" date="2019" name="Int. J. Syst. Evol. Microbiol.">
        <title>The Global Catalogue of Microorganisms (GCM) 10K type strain sequencing project: providing services to taxonomists for standard genome sequencing and annotation.</title>
        <authorList>
            <consortium name="The Broad Institute Genomics Platform"/>
            <consortium name="The Broad Institute Genome Sequencing Center for Infectious Disease"/>
            <person name="Wu L."/>
            <person name="Ma J."/>
        </authorList>
    </citation>
    <scope>NUCLEOTIDE SEQUENCE [LARGE SCALE GENOMIC DNA]</scope>
    <source>
        <strain evidence="18">JCM 32306</strain>
    </source>
</reference>
<evidence type="ECO:0000259" key="15">
    <source>
        <dbReference type="Pfam" id="PF00593"/>
    </source>
</evidence>
<comment type="subcellular location">
    <subcellularLocation>
        <location evidence="1 12">Cell outer membrane</location>
        <topology evidence="1 12">Multi-pass membrane protein</topology>
    </subcellularLocation>
</comment>
<dbReference type="PROSITE" id="PS52016">
    <property type="entry name" value="TONB_DEPENDENT_REC_3"/>
    <property type="match status" value="1"/>
</dbReference>
<evidence type="ECO:0000256" key="1">
    <source>
        <dbReference type="ARBA" id="ARBA00004571"/>
    </source>
</evidence>
<keyword evidence="4" id="KW-0410">Iron transport</keyword>
<evidence type="ECO:0000256" key="14">
    <source>
        <dbReference type="SAM" id="SignalP"/>
    </source>
</evidence>
<accession>A0ABQ2RF79</accession>
<dbReference type="RefSeq" id="WP_160055864.1">
    <property type="nucleotide sequence ID" value="NZ_BMQX01000026.1"/>
</dbReference>
<feature type="domain" description="TonB-dependent receptor-like beta-barrel" evidence="15">
    <location>
        <begin position="291"/>
        <end position="778"/>
    </location>
</feature>
<name>A0ABQ2RF79_9GAMM</name>
<dbReference type="InterPro" id="IPR012910">
    <property type="entry name" value="Plug_dom"/>
</dbReference>
<protein>
    <submittedName>
        <fullName evidence="17">TonB-dependent receptor</fullName>
    </submittedName>
</protein>
<dbReference type="SUPFAM" id="SSF56935">
    <property type="entry name" value="Porins"/>
    <property type="match status" value="1"/>
</dbReference>
<evidence type="ECO:0000256" key="12">
    <source>
        <dbReference type="PROSITE-ProRule" id="PRU01360"/>
    </source>
</evidence>
<evidence type="ECO:0000256" key="13">
    <source>
        <dbReference type="RuleBase" id="RU003357"/>
    </source>
</evidence>
<evidence type="ECO:0000256" key="4">
    <source>
        <dbReference type="ARBA" id="ARBA00022496"/>
    </source>
</evidence>
<dbReference type="Pfam" id="PF07715">
    <property type="entry name" value="Plug"/>
    <property type="match status" value="1"/>
</dbReference>
<keyword evidence="7" id="KW-0408">Iron</keyword>
<comment type="caution">
    <text evidence="17">The sequence shown here is derived from an EMBL/GenBank/DDBJ whole genome shotgun (WGS) entry which is preliminary data.</text>
</comment>
<evidence type="ECO:0000313" key="17">
    <source>
        <dbReference type="EMBL" id="GGQ29122.1"/>
    </source>
</evidence>
<keyword evidence="10 12" id="KW-0472">Membrane</keyword>
<dbReference type="PANTHER" id="PTHR32552:SF89">
    <property type="entry name" value="CATECHOLATE SIDEROPHORE RECEPTOR FIU"/>
    <property type="match status" value="1"/>
</dbReference>
<keyword evidence="18" id="KW-1185">Reference proteome</keyword>
<dbReference type="Proteomes" id="UP000619118">
    <property type="component" value="Unassembled WGS sequence"/>
</dbReference>
<feature type="chain" id="PRO_5045438162" evidence="14">
    <location>
        <begin position="21"/>
        <end position="820"/>
    </location>
</feature>